<dbReference type="Proteomes" id="UP000198757">
    <property type="component" value="Unassembled WGS sequence"/>
</dbReference>
<evidence type="ECO:0000313" key="2">
    <source>
        <dbReference type="Proteomes" id="UP000198757"/>
    </source>
</evidence>
<protein>
    <submittedName>
        <fullName evidence="1">Uncharacterized protein</fullName>
    </submittedName>
</protein>
<proteinExistence type="predicted"/>
<name>A0A1G6NNE7_NIADE</name>
<keyword evidence="2" id="KW-1185">Reference proteome</keyword>
<dbReference type="STRING" id="1285928.SAMN04487894_103336"/>
<reference evidence="2" key="1">
    <citation type="submission" date="2016-10" db="EMBL/GenBank/DDBJ databases">
        <authorList>
            <person name="Varghese N."/>
            <person name="Submissions S."/>
        </authorList>
    </citation>
    <scope>NUCLEOTIDE SEQUENCE [LARGE SCALE GENOMIC DNA]</scope>
    <source>
        <strain evidence="2">DSM 25811 / CCM 8410 / LMG 26954 / E90</strain>
    </source>
</reference>
<sequence length="57" mass="6793">MQNIFIQGMLFSDHYCFNIHFHFCLGHKSGAKSQVRHKAYSAHNNRIRNGAYIRRNR</sequence>
<gene>
    <name evidence="1" type="ORF">SAMN04487894_103336</name>
</gene>
<evidence type="ECO:0000313" key="1">
    <source>
        <dbReference type="EMBL" id="SDC69269.1"/>
    </source>
</evidence>
<dbReference type="AlphaFoldDB" id="A0A1G6NNE7"/>
<accession>A0A1G6NNE7</accession>
<organism evidence="1 2">
    <name type="scientific">Niabella drilacis (strain DSM 25811 / CCM 8410 / CCUG 62505 / LMG 26954 / E90)</name>
    <dbReference type="NCBI Taxonomy" id="1285928"/>
    <lineage>
        <taxon>Bacteria</taxon>
        <taxon>Pseudomonadati</taxon>
        <taxon>Bacteroidota</taxon>
        <taxon>Chitinophagia</taxon>
        <taxon>Chitinophagales</taxon>
        <taxon>Chitinophagaceae</taxon>
        <taxon>Niabella</taxon>
    </lineage>
</organism>
<dbReference type="EMBL" id="FMZO01000003">
    <property type="protein sequence ID" value="SDC69269.1"/>
    <property type="molecule type" value="Genomic_DNA"/>
</dbReference>